<sequence>MREEVTKPEHATEYLEFWRVKEYPKTSKWEVVSKSGSNLGYIKWFARWRQYCFFPYEGTVFNRECMRDINVFIESQMNARKK</sequence>
<reference evidence="1" key="1">
    <citation type="journal article" date="2015" name="Nature">
        <title>Complex archaea that bridge the gap between prokaryotes and eukaryotes.</title>
        <authorList>
            <person name="Spang A."/>
            <person name="Saw J.H."/>
            <person name="Jorgensen S.L."/>
            <person name="Zaremba-Niedzwiedzka K."/>
            <person name="Martijn J."/>
            <person name="Lind A.E."/>
            <person name="van Eijk R."/>
            <person name="Schleper C."/>
            <person name="Guy L."/>
            <person name="Ettema T.J."/>
        </authorList>
    </citation>
    <scope>NUCLEOTIDE SEQUENCE</scope>
</reference>
<dbReference type="EMBL" id="LAZR01020976">
    <property type="protein sequence ID" value="KKL86924.1"/>
    <property type="molecule type" value="Genomic_DNA"/>
</dbReference>
<protein>
    <submittedName>
        <fullName evidence="1">Uncharacterized protein</fullName>
    </submittedName>
</protein>
<accession>A0A0F9FKK1</accession>
<organism evidence="1">
    <name type="scientific">marine sediment metagenome</name>
    <dbReference type="NCBI Taxonomy" id="412755"/>
    <lineage>
        <taxon>unclassified sequences</taxon>
        <taxon>metagenomes</taxon>
        <taxon>ecological metagenomes</taxon>
    </lineage>
</organism>
<proteinExistence type="predicted"/>
<comment type="caution">
    <text evidence="1">The sequence shown here is derived from an EMBL/GenBank/DDBJ whole genome shotgun (WGS) entry which is preliminary data.</text>
</comment>
<gene>
    <name evidence="1" type="ORF">LCGC14_1939890</name>
</gene>
<evidence type="ECO:0000313" key="1">
    <source>
        <dbReference type="EMBL" id="KKL86924.1"/>
    </source>
</evidence>
<dbReference type="AlphaFoldDB" id="A0A0F9FKK1"/>
<name>A0A0F9FKK1_9ZZZZ</name>